<evidence type="ECO:0000313" key="1">
    <source>
        <dbReference type="EMBL" id="EIG55464.1"/>
    </source>
</evidence>
<organism evidence="1">
    <name type="scientific">Desulfovibrio sp. U5L</name>
    <dbReference type="NCBI Taxonomy" id="596152"/>
    <lineage>
        <taxon>Bacteria</taxon>
        <taxon>Pseudomonadati</taxon>
        <taxon>Thermodesulfobacteriota</taxon>
        <taxon>Desulfovibrionia</taxon>
        <taxon>Desulfovibrionales</taxon>
        <taxon>Desulfovibrionaceae</taxon>
        <taxon>Desulfovibrio</taxon>
    </lineage>
</organism>
<name>I2Q6Q8_9BACT</name>
<dbReference type="AlphaFoldDB" id="I2Q6Q8"/>
<dbReference type="HOGENOM" id="CLU_3117202_0_0_7"/>
<gene>
    <name evidence="1" type="ORF">DesU5LDRAFT_3853</name>
</gene>
<proteinExistence type="predicted"/>
<accession>I2Q6Q8</accession>
<dbReference type="EMBL" id="JH600068">
    <property type="protein sequence ID" value="EIG55464.1"/>
    <property type="molecule type" value="Genomic_DNA"/>
</dbReference>
<protein>
    <submittedName>
        <fullName evidence="1">Uncharacterized protein</fullName>
    </submittedName>
</protein>
<reference evidence="1" key="1">
    <citation type="submission" date="2011-11" db="EMBL/GenBank/DDBJ databases">
        <title>Improved High-Quality Draft sequence of Desulfovibrio sp. U5L.</title>
        <authorList>
            <consortium name="US DOE Joint Genome Institute"/>
            <person name="Lucas S."/>
            <person name="Han J."/>
            <person name="Lapidus A."/>
            <person name="Cheng J.-F."/>
            <person name="Goodwin L."/>
            <person name="Pitluck S."/>
            <person name="Peters L."/>
            <person name="Ovchinnikova G."/>
            <person name="Held B."/>
            <person name="Detter J.C."/>
            <person name="Han C."/>
            <person name="Tapia R."/>
            <person name="Land M."/>
            <person name="Hauser L."/>
            <person name="Kyrpides N."/>
            <person name="Ivanova N."/>
            <person name="Pagani I."/>
            <person name="Gabster J."/>
            <person name="Walker C."/>
            <person name="Stolyar S."/>
            <person name="Stahl D."/>
            <person name="Arkin A."/>
            <person name="Dehal P."/>
            <person name="Hazen T."/>
            <person name="Woyke T."/>
        </authorList>
    </citation>
    <scope>NUCLEOTIDE SEQUENCE [LARGE SCALE GENOMIC DNA]</scope>
    <source>
        <strain evidence="1">U5L</strain>
    </source>
</reference>
<sequence>MADGRIAMADGRIAMADGRDARAWISFARHVHGRLAQTGDFARDCPPSTI</sequence>